<evidence type="ECO:0000313" key="1">
    <source>
        <dbReference type="EMBL" id="KIN11625.1"/>
    </source>
</evidence>
<dbReference type="EMBL" id="JXOK01000015">
    <property type="protein sequence ID" value="KIN11625.1"/>
    <property type="molecule type" value="Genomic_DNA"/>
</dbReference>
<comment type="caution">
    <text evidence="1">The sequence shown here is derived from an EMBL/GenBank/DDBJ whole genome shotgun (WGS) entry which is preliminary data.</text>
</comment>
<keyword evidence="2" id="KW-1185">Reference proteome</keyword>
<dbReference type="OrthoDB" id="6624732at2"/>
<gene>
    <name evidence="1" type="ORF">SU60_05965</name>
</gene>
<reference evidence="1 2" key="1">
    <citation type="submission" date="2015-01" db="EMBL/GenBank/DDBJ databases">
        <title>Draft genome of Vibrio mytili type strain CAIM 528.</title>
        <authorList>
            <person name="Gonzalez-Castillo A."/>
            <person name="Gomez-Gil B."/>
            <person name="Enciso-Ibarra J."/>
        </authorList>
    </citation>
    <scope>NUCLEOTIDE SEQUENCE [LARGE SCALE GENOMIC DNA]</scope>
    <source>
        <strain evidence="1 2">CAIM 528</strain>
    </source>
</reference>
<dbReference type="RefSeq" id="WP_014386747.1">
    <property type="nucleotide sequence ID" value="NZ_CBCRVP010000007.1"/>
</dbReference>
<sequence length="165" mass="19789">MTTLASLESTLNHDMAMRRFLDTLNRNEMERLSGEIHAKFYWNKRNPQWYSSDNARLFALLNRAKRIIKKRLKTGRVKPEQTEHGSIIERSHFPLGDTLTFWNCYLNDSWRIAHQDSSYSAFWYNERELKLCTYCEGDVVFMTAPNKEIYRKDYENLDAWYTDNL</sequence>
<accession>A0A0C3I9H9</accession>
<dbReference type="Proteomes" id="UP000031977">
    <property type="component" value="Unassembled WGS sequence"/>
</dbReference>
<evidence type="ECO:0000313" key="2">
    <source>
        <dbReference type="Proteomes" id="UP000031977"/>
    </source>
</evidence>
<proteinExistence type="predicted"/>
<name>A0A0C3I9H9_9VIBR</name>
<dbReference type="STRING" id="50718.SU60_05965"/>
<dbReference type="AlphaFoldDB" id="A0A0C3I9H9"/>
<organism evidence="1 2">
    <name type="scientific">Vibrio mytili</name>
    <dbReference type="NCBI Taxonomy" id="50718"/>
    <lineage>
        <taxon>Bacteria</taxon>
        <taxon>Pseudomonadati</taxon>
        <taxon>Pseudomonadota</taxon>
        <taxon>Gammaproteobacteria</taxon>
        <taxon>Vibrionales</taxon>
        <taxon>Vibrionaceae</taxon>
        <taxon>Vibrio</taxon>
    </lineage>
</organism>
<protein>
    <submittedName>
        <fullName evidence="1">Uncharacterized protein</fullName>
    </submittedName>
</protein>